<dbReference type="InterPro" id="IPR036291">
    <property type="entry name" value="NAD(P)-bd_dom_sf"/>
</dbReference>
<evidence type="ECO:0000259" key="1">
    <source>
        <dbReference type="Pfam" id="PF01370"/>
    </source>
</evidence>
<accession>A0A172TZN8</accession>
<reference evidence="2 3" key="2">
    <citation type="journal article" date="2016" name="Int. J. Syst. Evol. Microbiol.">
        <title>Flavisolibacter tropicus sp. nov., isolated from tropical soil.</title>
        <authorList>
            <person name="Lee J.J."/>
            <person name="Kang M.S."/>
            <person name="Kim G.S."/>
            <person name="Lee C.S."/>
            <person name="Lim S."/>
            <person name="Lee J."/>
            <person name="Roh S.H."/>
            <person name="Kang H."/>
            <person name="Ha J.M."/>
            <person name="Bae S."/>
            <person name="Jung H.Y."/>
            <person name="Kim M.K."/>
        </authorList>
    </citation>
    <scope>NUCLEOTIDE SEQUENCE [LARGE SCALE GENOMIC DNA]</scope>
    <source>
        <strain evidence="2 3">LCS9</strain>
    </source>
</reference>
<dbReference type="EMBL" id="CP011390">
    <property type="protein sequence ID" value="ANE52442.1"/>
    <property type="molecule type" value="Genomic_DNA"/>
</dbReference>
<feature type="domain" description="NAD-dependent epimerase/dehydratase" evidence="1">
    <location>
        <begin position="4"/>
        <end position="207"/>
    </location>
</feature>
<dbReference type="InterPro" id="IPR050177">
    <property type="entry name" value="Lipid_A_modif_metabolic_enz"/>
</dbReference>
<keyword evidence="3" id="KW-1185">Reference proteome</keyword>
<reference evidence="3" key="1">
    <citation type="submission" date="2015-01" db="EMBL/GenBank/DDBJ databases">
        <title>Flavisolibacter sp./LCS9/ whole genome sequencing.</title>
        <authorList>
            <person name="Kim M.K."/>
            <person name="Srinivasan S."/>
            <person name="Lee J.-J."/>
        </authorList>
    </citation>
    <scope>NUCLEOTIDE SEQUENCE [LARGE SCALE GENOMIC DNA]</scope>
    <source>
        <strain evidence="3">LCS9</strain>
    </source>
</reference>
<dbReference type="PANTHER" id="PTHR43245">
    <property type="entry name" value="BIFUNCTIONAL POLYMYXIN RESISTANCE PROTEIN ARNA"/>
    <property type="match status" value="1"/>
</dbReference>
<dbReference type="SUPFAM" id="SSF51735">
    <property type="entry name" value="NAD(P)-binding Rossmann-fold domains"/>
    <property type="match status" value="1"/>
</dbReference>
<dbReference type="CDD" id="cd08946">
    <property type="entry name" value="SDR_e"/>
    <property type="match status" value="1"/>
</dbReference>
<name>A0A172TZN8_9BACT</name>
<dbReference type="STRING" id="1492898.SY85_20105"/>
<sequence>MKKVLIVGANGFLGRTLLLQCLSEGWTVHSLVSSLTNSNCSKADKVFSIETIQESKEDNYDYIFNVAAYIPYLIGSEKNEKLIDSNIDLVLKLHKWFPDSKIIFASSISVYGSNKCVLTENSECFHLAEYGLSKLAGELITSYHQQFSIVRFPSLYGKGMYAETFIPRVINDAKAKGEITLFGDGSRMQNYLSVYDAARYCINAALYGENEVYLGIYPKSYSNWQVAELIAIQFEPCKIKFAGADLSKSVCFDNSYTLNKLMYTPEISLEVGLKELING</sequence>
<dbReference type="RefSeq" id="WP_066406892.1">
    <property type="nucleotide sequence ID" value="NZ_CP011390.1"/>
</dbReference>
<dbReference type="Proteomes" id="UP000077177">
    <property type="component" value="Chromosome"/>
</dbReference>
<organism evidence="2 3">
    <name type="scientific">Flavisolibacter tropicus</name>
    <dbReference type="NCBI Taxonomy" id="1492898"/>
    <lineage>
        <taxon>Bacteria</taxon>
        <taxon>Pseudomonadati</taxon>
        <taxon>Bacteroidota</taxon>
        <taxon>Chitinophagia</taxon>
        <taxon>Chitinophagales</taxon>
        <taxon>Chitinophagaceae</taxon>
        <taxon>Flavisolibacter</taxon>
    </lineage>
</organism>
<dbReference type="Pfam" id="PF01370">
    <property type="entry name" value="Epimerase"/>
    <property type="match status" value="1"/>
</dbReference>
<dbReference type="Gene3D" id="3.40.50.720">
    <property type="entry name" value="NAD(P)-binding Rossmann-like Domain"/>
    <property type="match status" value="1"/>
</dbReference>
<dbReference type="AlphaFoldDB" id="A0A172TZN8"/>
<dbReference type="OrthoDB" id="329806at2"/>
<dbReference type="KEGG" id="fla:SY85_20105"/>
<proteinExistence type="predicted"/>
<evidence type="ECO:0000313" key="2">
    <source>
        <dbReference type="EMBL" id="ANE52442.1"/>
    </source>
</evidence>
<dbReference type="InterPro" id="IPR001509">
    <property type="entry name" value="Epimerase_deHydtase"/>
</dbReference>
<evidence type="ECO:0000313" key="3">
    <source>
        <dbReference type="Proteomes" id="UP000077177"/>
    </source>
</evidence>
<gene>
    <name evidence="2" type="ORF">SY85_20105</name>
</gene>
<protein>
    <recommendedName>
        <fullName evidence="1">NAD-dependent epimerase/dehydratase domain-containing protein</fullName>
    </recommendedName>
</protein>